<dbReference type="OrthoDB" id="127107at2"/>
<dbReference type="InterPro" id="IPR022655">
    <property type="entry name" value="DUF1553"/>
</dbReference>
<feature type="chain" id="PRO_5022091649" evidence="1">
    <location>
        <begin position="23"/>
        <end position="986"/>
    </location>
</feature>
<proteinExistence type="predicted"/>
<name>A0A517RH89_9PLAN</name>
<dbReference type="Pfam" id="PF07583">
    <property type="entry name" value="PSCyt2"/>
    <property type="match status" value="1"/>
</dbReference>
<evidence type="ECO:0000259" key="2">
    <source>
        <dbReference type="Pfam" id="PF07583"/>
    </source>
</evidence>
<reference evidence="5 6" key="1">
    <citation type="submission" date="2019-02" db="EMBL/GenBank/DDBJ databases">
        <title>Deep-cultivation of Planctomycetes and their phenomic and genomic characterization uncovers novel biology.</title>
        <authorList>
            <person name="Wiegand S."/>
            <person name="Jogler M."/>
            <person name="Boedeker C."/>
            <person name="Pinto D."/>
            <person name="Vollmers J."/>
            <person name="Rivas-Marin E."/>
            <person name="Kohn T."/>
            <person name="Peeters S.H."/>
            <person name="Heuer A."/>
            <person name="Rast P."/>
            <person name="Oberbeckmann S."/>
            <person name="Bunk B."/>
            <person name="Jeske O."/>
            <person name="Meyerdierks A."/>
            <person name="Storesund J.E."/>
            <person name="Kallscheuer N."/>
            <person name="Luecker S."/>
            <person name="Lage O.M."/>
            <person name="Pohl T."/>
            <person name="Merkel B.J."/>
            <person name="Hornburger P."/>
            <person name="Mueller R.-W."/>
            <person name="Bruemmer F."/>
            <person name="Labrenz M."/>
            <person name="Spormann A.M."/>
            <person name="Op den Camp H."/>
            <person name="Overmann J."/>
            <person name="Amann R."/>
            <person name="Jetten M.S.M."/>
            <person name="Mascher T."/>
            <person name="Medema M.H."/>
            <person name="Devos D.P."/>
            <person name="Kaster A.-K."/>
            <person name="Ovreas L."/>
            <person name="Rohde M."/>
            <person name="Galperin M.Y."/>
            <person name="Jogler C."/>
        </authorList>
    </citation>
    <scope>NUCLEOTIDE SEQUENCE [LARGE SCALE GENOMIC DNA]</scope>
    <source>
        <strain evidence="5 6">Pan241w</strain>
    </source>
</reference>
<evidence type="ECO:0000259" key="3">
    <source>
        <dbReference type="Pfam" id="PF07587"/>
    </source>
</evidence>
<dbReference type="Proteomes" id="UP000317171">
    <property type="component" value="Chromosome"/>
</dbReference>
<feature type="domain" description="Cytochrome C Planctomycete-type" evidence="4">
    <location>
        <begin position="40"/>
        <end position="97"/>
    </location>
</feature>
<dbReference type="GO" id="GO:0009055">
    <property type="term" value="F:electron transfer activity"/>
    <property type="evidence" value="ECO:0007669"/>
    <property type="project" value="InterPro"/>
</dbReference>
<protein>
    <submittedName>
        <fullName evidence="5">Planctomycete cytochrome C</fullName>
    </submittedName>
</protein>
<dbReference type="InterPro" id="IPR011444">
    <property type="entry name" value="DUF1549"/>
</dbReference>
<dbReference type="RefSeq" id="WP_145217735.1">
    <property type="nucleotide sequence ID" value="NZ_CP036269.1"/>
</dbReference>
<dbReference type="PANTHER" id="PTHR35889">
    <property type="entry name" value="CYCLOINULO-OLIGOSACCHARIDE FRUCTANOTRANSFERASE-RELATED"/>
    <property type="match status" value="1"/>
</dbReference>
<dbReference type="PANTHER" id="PTHR35889:SF3">
    <property type="entry name" value="F-BOX DOMAIN-CONTAINING PROTEIN"/>
    <property type="match status" value="1"/>
</dbReference>
<feature type="domain" description="DUF1553" evidence="3">
    <location>
        <begin position="707"/>
        <end position="963"/>
    </location>
</feature>
<keyword evidence="6" id="KW-1185">Reference proteome</keyword>
<sequence length="986" mass="109356" precursor="true">MKGIRTALFLLMIILHGGLALADENAFFRDSVEPLLKKHCYECHSHSAGVMEGELTLDWQSGWKKGGSRGAAVVPGDPEGSLLIKAIRHSDPDLKMPDEKLSEKEIAILVEWVKKGAHDPRTAKPVVDLANATDWWSLKPLVRPRLPGDGTGNPIDAFIHARLKLEGLTPSPEADRRTLIRRLMYDLHGLHPTYETVSAFMADQSPNAYERLVDQLLNSPRYGERWARHWLDTVHYADTHGFEHDVFRPHAWRYRDYVIERFNQDIPWAQFIREQLAADHFFPKSSQLTVALGFLGAGPYDSSAAATAPKSFEYLDRDDLVTQTMGAFTSTTANCARCHTHKFDPITQADYFSLQAVFAGIGKGDVPYDADQAVADQRAHWQSVKVAAQQKNAGLLLKPDNLKLVAEWEQSRGPKPHWLPLEPDVFVSTNGATLKRQPDASVLSTGQPPDQETIVVTASTTLSTITAVRLDLLTDDSLPHKGPGRAHNGNLHLSEFELRLFPPHAEEGQVVPIRQATADFNQAGWTIQHALDGNPKTAWGIYPSVGVGHYAVFELKSPLSFEPGSRLAVTLKQIHGGAHIIGRFKLTATDAPKLNVIALPAEVETVLSVPAEQRTPEQQTLLAATVLEHRADQELQKLPPKVHVYAAASAAANEGGKKTFPGLREVRILSRGDLEKPREVVGPGALTALSPLPGRFDLPPGHSESARRAALADWLADPKNPLTWRSIANRVWHYHFGKGLCDTPNDFGRMGGTPSHPELLDWLACELRDHNGSLKHIHRLICNSKTYRQSSAYQPQLVKIDPENRLLARMSRQRLDAGSFRDAVVQASGKLDLTMGGPGVEYFTKTPGPQATPVLHYDKFDLDSPGAYRRSIYRVVWRGIADPLMDALDFPDLGLLAPVRGFSASPLQSLVLFNNRFVLHHAQKMAERAEKSADNVPDQVKHIVLWTWLREPTPAELKSMTKLANEHGLATVCRLVLNSNEFLFVE</sequence>
<dbReference type="Pfam" id="PF07635">
    <property type="entry name" value="PSCyt1"/>
    <property type="match status" value="1"/>
</dbReference>
<feature type="signal peptide" evidence="1">
    <location>
        <begin position="1"/>
        <end position="22"/>
    </location>
</feature>
<evidence type="ECO:0000259" key="4">
    <source>
        <dbReference type="Pfam" id="PF07635"/>
    </source>
</evidence>
<dbReference type="GO" id="GO:0020037">
    <property type="term" value="F:heme binding"/>
    <property type="evidence" value="ECO:0007669"/>
    <property type="project" value="InterPro"/>
</dbReference>
<accession>A0A517RH89</accession>
<dbReference type="SUPFAM" id="SSF46626">
    <property type="entry name" value="Cytochrome c"/>
    <property type="match status" value="1"/>
</dbReference>
<evidence type="ECO:0000313" key="5">
    <source>
        <dbReference type="EMBL" id="QDT43230.1"/>
    </source>
</evidence>
<dbReference type="Pfam" id="PF07587">
    <property type="entry name" value="PSD1"/>
    <property type="match status" value="1"/>
</dbReference>
<evidence type="ECO:0000256" key="1">
    <source>
        <dbReference type="SAM" id="SignalP"/>
    </source>
</evidence>
<feature type="domain" description="DUF1549" evidence="2">
    <location>
        <begin position="154"/>
        <end position="361"/>
    </location>
</feature>
<dbReference type="InterPro" id="IPR011429">
    <property type="entry name" value="Cyt_c_Planctomycete-type"/>
</dbReference>
<keyword evidence="1" id="KW-0732">Signal</keyword>
<dbReference type="InterPro" id="IPR036909">
    <property type="entry name" value="Cyt_c-like_dom_sf"/>
</dbReference>
<dbReference type="AlphaFoldDB" id="A0A517RH89"/>
<dbReference type="EMBL" id="CP036269">
    <property type="protein sequence ID" value="QDT43230.1"/>
    <property type="molecule type" value="Genomic_DNA"/>
</dbReference>
<organism evidence="5 6">
    <name type="scientific">Gimesia alba</name>
    <dbReference type="NCBI Taxonomy" id="2527973"/>
    <lineage>
        <taxon>Bacteria</taxon>
        <taxon>Pseudomonadati</taxon>
        <taxon>Planctomycetota</taxon>
        <taxon>Planctomycetia</taxon>
        <taxon>Planctomycetales</taxon>
        <taxon>Planctomycetaceae</taxon>
        <taxon>Gimesia</taxon>
    </lineage>
</organism>
<dbReference type="KEGG" id="gaz:Pan241w_33300"/>
<evidence type="ECO:0000313" key="6">
    <source>
        <dbReference type="Proteomes" id="UP000317171"/>
    </source>
</evidence>
<gene>
    <name evidence="5" type="ORF">Pan241w_33300</name>
</gene>